<evidence type="ECO:0000256" key="1">
    <source>
        <dbReference type="ARBA" id="ARBA00004651"/>
    </source>
</evidence>
<feature type="transmembrane region" description="Helical" evidence="6">
    <location>
        <begin position="126"/>
        <end position="146"/>
    </location>
</feature>
<organism evidence="7 8">
    <name type="scientific">Bacillus oleivorans</name>
    <dbReference type="NCBI Taxonomy" id="1448271"/>
    <lineage>
        <taxon>Bacteria</taxon>
        <taxon>Bacillati</taxon>
        <taxon>Bacillota</taxon>
        <taxon>Bacilli</taxon>
        <taxon>Bacillales</taxon>
        <taxon>Bacillaceae</taxon>
        <taxon>Bacillus</taxon>
    </lineage>
</organism>
<feature type="transmembrane region" description="Helical" evidence="6">
    <location>
        <begin position="97"/>
        <end position="114"/>
    </location>
</feature>
<dbReference type="GO" id="GO:0005886">
    <property type="term" value="C:plasma membrane"/>
    <property type="evidence" value="ECO:0007669"/>
    <property type="project" value="UniProtKB-SubCell"/>
</dbReference>
<keyword evidence="5 6" id="KW-0472">Membrane</keyword>
<keyword evidence="4 6" id="KW-1133">Transmembrane helix</keyword>
<evidence type="ECO:0000256" key="6">
    <source>
        <dbReference type="SAM" id="Phobius"/>
    </source>
</evidence>
<comment type="subcellular location">
    <subcellularLocation>
        <location evidence="1">Cell membrane</location>
        <topology evidence="1">Multi-pass membrane protein</topology>
    </subcellularLocation>
</comment>
<evidence type="ECO:0000313" key="8">
    <source>
        <dbReference type="Proteomes" id="UP000219546"/>
    </source>
</evidence>
<evidence type="ECO:0000256" key="3">
    <source>
        <dbReference type="ARBA" id="ARBA00022692"/>
    </source>
</evidence>
<sequence length="330" mass="38046">MNKMKLVIGGRIMKTGIAVFLTALICQLLHWPAMFAVITAIVTIEPTAADSIKKAFVRFPASAIGAGYAALFGYLMNDRPITYAIVTLLTIFTCTKLRLDAGTLVATLTGIAMIPTIHDHYVSSFFIRLGTTSIGLIVSSLVNVFVMPPQYIESISARLHELFRNTGILLEKRGQELINLQELHHETNKLFQDIQGNIEKTETMFTFQKKEWMFHRTTREKLHEYHQEMKKFNILKQIVNRFENLIHLPSTNVHLTKKEYELLNHMFQSLKEIIHHQQFHVDDRLHHVMNELFTYFRKEPLSMKNLVHGKDLILFELLSIGFLLGEIKNN</sequence>
<keyword evidence="8" id="KW-1185">Reference proteome</keyword>
<protein>
    <submittedName>
        <fullName evidence="7">Uncharacterized membrane protein YgaE (UPF0421/DUF939 family)</fullName>
    </submittedName>
</protein>
<keyword evidence="3 6" id="KW-0812">Transmembrane</keyword>
<evidence type="ECO:0000256" key="5">
    <source>
        <dbReference type="ARBA" id="ARBA00023136"/>
    </source>
</evidence>
<evidence type="ECO:0000256" key="2">
    <source>
        <dbReference type="ARBA" id="ARBA00022475"/>
    </source>
</evidence>
<dbReference type="AlphaFoldDB" id="A0A285D541"/>
<evidence type="ECO:0000313" key="7">
    <source>
        <dbReference type="EMBL" id="SNX74922.1"/>
    </source>
</evidence>
<dbReference type="EMBL" id="OAOP01000010">
    <property type="protein sequence ID" value="SNX74922.1"/>
    <property type="molecule type" value="Genomic_DNA"/>
</dbReference>
<dbReference type="InterPro" id="IPR010343">
    <property type="entry name" value="ArAE_1"/>
</dbReference>
<keyword evidence="2" id="KW-1003">Cell membrane</keyword>
<evidence type="ECO:0000256" key="4">
    <source>
        <dbReference type="ARBA" id="ARBA00022989"/>
    </source>
</evidence>
<reference evidence="7 8" key="1">
    <citation type="submission" date="2017-08" db="EMBL/GenBank/DDBJ databases">
        <authorList>
            <person name="de Groot N.N."/>
        </authorList>
    </citation>
    <scope>NUCLEOTIDE SEQUENCE [LARGE SCALE GENOMIC DNA]</scope>
    <source>
        <strain evidence="7 8">JC228</strain>
    </source>
</reference>
<feature type="transmembrane region" description="Helical" evidence="6">
    <location>
        <begin position="56"/>
        <end position="76"/>
    </location>
</feature>
<dbReference type="Pfam" id="PF06081">
    <property type="entry name" value="ArAE_1"/>
    <property type="match status" value="1"/>
</dbReference>
<gene>
    <name evidence="7" type="ORF">SAMN05877753_110163</name>
</gene>
<accession>A0A285D541</accession>
<dbReference type="Proteomes" id="UP000219546">
    <property type="component" value="Unassembled WGS sequence"/>
</dbReference>
<dbReference type="OrthoDB" id="2690036at2"/>
<name>A0A285D541_9BACI</name>
<proteinExistence type="predicted"/>